<evidence type="ECO:0000313" key="2">
    <source>
        <dbReference type="EMBL" id="QVL34576.1"/>
    </source>
</evidence>
<dbReference type="KEGG" id="tsph:KIH39_11910"/>
<evidence type="ECO:0000313" key="3">
    <source>
        <dbReference type="Proteomes" id="UP000676194"/>
    </source>
</evidence>
<reference evidence="2" key="1">
    <citation type="submission" date="2021-05" db="EMBL/GenBank/DDBJ databases">
        <title>Complete genome sequence of the cellulolytic planctomycete Telmatocola sphagniphila SP2T and characterization of the first cellulase from planctomycetes.</title>
        <authorList>
            <person name="Rakitin A.L."/>
            <person name="Beletsky A.V."/>
            <person name="Naumoff D.G."/>
            <person name="Kulichevskaya I.S."/>
            <person name="Mardanov A.V."/>
            <person name="Ravin N.V."/>
            <person name="Dedysh S.N."/>
        </authorList>
    </citation>
    <scope>NUCLEOTIDE SEQUENCE</scope>
    <source>
        <strain evidence="2">SP2T</strain>
    </source>
</reference>
<dbReference type="EMBL" id="CP074694">
    <property type="protein sequence ID" value="QVL34576.1"/>
    <property type="molecule type" value="Genomic_DNA"/>
</dbReference>
<accession>A0A8E6BA56</accession>
<feature type="signal peptide" evidence="1">
    <location>
        <begin position="1"/>
        <end position="19"/>
    </location>
</feature>
<protein>
    <recommendedName>
        <fullName evidence="4">Lipoprotein</fullName>
    </recommendedName>
</protein>
<gene>
    <name evidence="2" type="ORF">KIH39_11910</name>
</gene>
<sequence length="144" mass="14975">MKVIYSAIALASLSVLPLACNESQKGGVVNSNREGTGTRETFTIKAPSGTTSIKQGDKQTVKISLDRASNFKQSVKLEATAPKGIKVEPSSITIQASDGAETSVAIEVDRDAALGEQIVKITGTPASGAATSVDVKIKVEENKK</sequence>
<keyword evidence="1" id="KW-0732">Signal</keyword>
<dbReference type="Proteomes" id="UP000676194">
    <property type="component" value="Chromosome"/>
</dbReference>
<keyword evidence="3" id="KW-1185">Reference proteome</keyword>
<dbReference type="RefSeq" id="WP_213499696.1">
    <property type="nucleotide sequence ID" value="NZ_CP074694.1"/>
</dbReference>
<proteinExistence type="predicted"/>
<organism evidence="2 3">
    <name type="scientific">Telmatocola sphagniphila</name>
    <dbReference type="NCBI Taxonomy" id="1123043"/>
    <lineage>
        <taxon>Bacteria</taxon>
        <taxon>Pseudomonadati</taxon>
        <taxon>Planctomycetota</taxon>
        <taxon>Planctomycetia</taxon>
        <taxon>Gemmatales</taxon>
        <taxon>Gemmataceae</taxon>
    </lineage>
</organism>
<evidence type="ECO:0008006" key="4">
    <source>
        <dbReference type="Google" id="ProtNLM"/>
    </source>
</evidence>
<name>A0A8E6BA56_9BACT</name>
<feature type="chain" id="PRO_5034633456" description="Lipoprotein" evidence="1">
    <location>
        <begin position="20"/>
        <end position="144"/>
    </location>
</feature>
<dbReference type="AlphaFoldDB" id="A0A8E6BA56"/>
<evidence type="ECO:0000256" key="1">
    <source>
        <dbReference type="SAM" id="SignalP"/>
    </source>
</evidence>